<evidence type="ECO:0000313" key="3">
    <source>
        <dbReference type="Proteomes" id="UP000199440"/>
    </source>
</evidence>
<dbReference type="InterPro" id="IPR007138">
    <property type="entry name" value="ABM_dom"/>
</dbReference>
<dbReference type="AlphaFoldDB" id="A0A1G9JLZ7"/>
<keyword evidence="2" id="KW-0503">Monooxygenase</keyword>
<dbReference type="InterPro" id="IPR050744">
    <property type="entry name" value="AI-2_Isomerase_LsrG"/>
</dbReference>
<dbReference type="OrthoDB" id="1120859at2"/>
<evidence type="ECO:0000313" key="2">
    <source>
        <dbReference type="EMBL" id="SDL38518.1"/>
    </source>
</evidence>
<evidence type="ECO:0000259" key="1">
    <source>
        <dbReference type="PROSITE" id="PS51725"/>
    </source>
</evidence>
<keyword evidence="3" id="KW-1185">Reference proteome</keyword>
<dbReference type="PANTHER" id="PTHR33336">
    <property type="entry name" value="QUINOL MONOOXYGENASE YGIN-RELATED"/>
    <property type="match status" value="1"/>
</dbReference>
<feature type="domain" description="ABM" evidence="1">
    <location>
        <begin position="2"/>
        <end position="92"/>
    </location>
</feature>
<dbReference type="Proteomes" id="UP000199440">
    <property type="component" value="Unassembled WGS sequence"/>
</dbReference>
<dbReference type="RefSeq" id="WP_089885139.1">
    <property type="nucleotide sequence ID" value="NZ_FNGV01000001.1"/>
</dbReference>
<dbReference type="Gene3D" id="3.30.70.100">
    <property type="match status" value="1"/>
</dbReference>
<dbReference type="Pfam" id="PF03992">
    <property type="entry name" value="ABM"/>
    <property type="match status" value="1"/>
</dbReference>
<sequence length="98" mass="11913">MLVRIVKLTFKKENITSFEQIFQKTKQEIRTFEGCRFLELYQDKKDDRVFFTYSHWEDEQSLEAYRASSFFKKVWSQTKPLFSAKPEAWSVNRIETLN</sequence>
<name>A0A1G9JLZ7_9FLAO</name>
<protein>
    <submittedName>
        <fullName evidence="2">Quinol monooxygenase YgiN</fullName>
    </submittedName>
</protein>
<keyword evidence="2" id="KW-0560">Oxidoreductase</keyword>
<dbReference type="InterPro" id="IPR011008">
    <property type="entry name" value="Dimeric_a/b-barrel"/>
</dbReference>
<dbReference type="EMBL" id="FNGV01000001">
    <property type="protein sequence ID" value="SDL38518.1"/>
    <property type="molecule type" value="Genomic_DNA"/>
</dbReference>
<gene>
    <name evidence="2" type="ORF">SAMN04488514_101617</name>
</gene>
<dbReference type="GO" id="GO:0004497">
    <property type="term" value="F:monooxygenase activity"/>
    <property type="evidence" value="ECO:0007669"/>
    <property type="project" value="UniProtKB-KW"/>
</dbReference>
<accession>A0A1G9JLZ7</accession>
<dbReference type="PROSITE" id="PS51725">
    <property type="entry name" value="ABM"/>
    <property type="match status" value="1"/>
</dbReference>
<organism evidence="2 3">
    <name type="scientific">Kriegella aquimaris</name>
    <dbReference type="NCBI Taxonomy" id="192904"/>
    <lineage>
        <taxon>Bacteria</taxon>
        <taxon>Pseudomonadati</taxon>
        <taxon>Bacteroidota</taxon>
        <taxon>Flavobacteriia</taxon>
        <taxon>Flavobacteriales</taxon>
        <taxon>Flavobacteriaceae</taxon>
        <taxon>Kriegella</taxon>
    </lineage>
</organism>
<dbReference type="SUPFAM" id="SSF54909">
    <property type="entry name" value="Dimeric alpha+beta barrel"/>
    <property type="match status" value="1"/>
</dbReference>
<proteinExistence type="predicted"/>
<dbReference type="STRING" id="192904.SAMN04488514_101617"/>
<dbReference type="PANTHER" id="PTHR33336:SF3">
    <property type="entry name" value="ABM DOMAIN-CONTAINING PROTEIN"/>
    <property type="match status" value="1"/>
</dbReference>
<reference evidence="2 3" key="1">
    <citation type="submission" date="2016-10" db="EMBL/GenBank/DDBJ databases">
        <authorList>
            <person name="de Groot N.N."/>
        </authorList>
    </citation>
    <scope>NUCLEOTIDE SEQUENCE [LARGE SCALE GENOMIC DNA]</scope>
    <source>
        <strain evidence="2 3">DSM 19886</strain>
    </source>
</reference>